<sequence length="69" mass="8321">MANHIQGHLVYQQDQSICSRRLLPMVAKIRLRFKHELKQYRDALQQQLYKHRQKGPRTVQAIDYYLKLG</sequence>
<evidence type="ECO:0000313" key="1">
    <source>
        <dbReference type="EMBL" id="KAG0256433.1"/>
    </source>
</evidence>
<organism evidence="1 2">
    <name type="scientific">Linnemannia exigua</name>
    <dbReference type="NCBI Taxonomy" id="604196"/>
    <lineage>
        <taxon>Eukaryota</taxon>
        <taxon>Fungi</taxon>
        <taxon>Fungi incertae sedis</taxon>
        <taxon>Mucoromycota</taxon>
        <taxon>Mortierellomycotina</taxon>
        <taxon>Mortierellomycetes</taxon>
        <taxon>Mortierellales</taxon>
        <taxon>Mortierellaceae</taxon>
        <taxon>Linnemannia</taxon>
    </lineage>
</organism>
<protein>
    <submittedName>
        <fullName evidence="1">Uncharacterized protein</fullName>
    </submittedName>
</protein>
<accession>A0AAD4D276</accession>
<dbReference type="Proteomes" id="UP001194580">
    <property type="component" value="Unassembled WGS sequence"/>
</dbReference>
<dbReference type="EMBL" id="JAAAIL010002545">
    <property type="protein sequence ID" value="KAG0256433.1"/>
    <property type="molecule type" value="Genomic_DNA"/>
</dbReference>
<keyword evidence="2" id="KW-1185">Reference proteome</keyword>
<name>A0AAD4D276_9FUNG</name>
<gene>
    <name evidence="1" type="ORF">BGZ95_005498</name>
</gene>
<proteinExistence type="predicted"/>
<comment type="caution">
    <text evidence="1">The sequence shown here is derived from an EMBL/GenBank/DDBJ whole genome shotgun (WGS) entry which is preliminary data.</text>
</comment>
<reference evidence="1" key="1">
    <citation type="journal article" date="2020" name="Fungal Divers.">
        <title>Resolving the Mortierellaceae phylogeny through synthesis of multi-gene phylogenetics and phylogenomics.</title>
        <authorList>
            <person name="Vandepol N."/>
            <person name="Liber J."/>
            <person name="Desiro A."/>
            <person name="Na H."/>
            <person name="Kennedy M."/>
            <person name="Barry K."/>
            <person name="Grigoriev I.V."/>
            <person name="Miller A.N."/>
            <person name="O'Donnell K."/>
            <person name="Stajich J.E."/>
            <person name="Bonito G."/>
        </authorList>
    </citation>
    <scope>NUCLEOTIDE SEQUENCE</scope>
    <source>
        <strain evidence="1">NRRL 28262</strain>
    </source>
</reference>
<feature type="non-terminal residue" evidence="1">
    <location>
        <position position="69"/>
    </location>
</feature>
<evidence type="ECO:0000313" key="2">
    <source>
        <dbReference type="Proteomes" id="UP001194580"/>
    </source>
</evidence>
<dbReference type="AlphaFoldDB" id="A0AAD4D276"/>